<reference evidence="13 14" key="1">
    <citation type="submission" date="2023-07" db="EMBL/GenBank/DDBJ databases">
        <title>Sorghum-associated microbial communities from plants grown in Nebraska, USA.</title>
        <authorList>
            <person name="Schachtman D."/>
        </authorList>
    </citation>
    <scope>NUCLEOTIDE SEQUENCE [LARGE SCALE GENOMIC DNA]</scope>
    <source>
        <strain evidence="13 14">3773</strain>
    </source>
</reference>
<dbReference type="PROSITE" id="PS52016">
    <property type="entry name" value="TONB_DEPENDENT_REC_3"/>
    <property type="match status" value="1"/>
</dbReference>
<keyword evidence="3 8" id="KW-1134">Transmembrane beta strand</keyword>
<dbReference type="NCBIfam" id="TIGR04056">
    <property type="entry name" value="OMP_RagA_SusC"/>
    <property type="match status" value="1"/>
</dbReference>
<evidence type="ECO:0000256" key="8">
    <source>
        <dbReference type="PROSITE-ProRule" id="PRU01360"/>
    </source>
</evidence>
<comment type="similarity">
    <text evidence="8 9">Belongs to the TonB-dependent receptor family.</text>
</comment>
<dbReference type="SUPFAM" id="SSF49464">
    <property type="entry name" value="Carboxypeptidase regulatory domain-like"/>
    <property type="match status" value="1"/>
</dbReference>
<keyword evidence="13" id="KW-0675">Receptor</keyword>
<keyword evidence="14" id="KW-1185">Reference proteome</keyword>
<dbReference type="InterPro" id="IPR039426">
    <property type="entry name" value="TonB-dep_rcpt-like"/>
</dbReference>
<evidence type="ECO:0000256" key="1">
    <source>
        <dbReference type="ARBA" id="ARBA00004571"/>
    </source>
</evidence>
<dbReference type="Gene3D" id="2.60.40.1120">
    <property type="entry name" value="Carboxypeptidase-like, regulatory domain"/>
    <property type="match status" value="1"/>
</dbReference>
<dbReference type="InterPro" id="IPR037066">
    <property type="entry name" value="Plug_dom_sf"/>
</dbReference>
<evidence type="ECO:0000313" key="14">
    <source>
        <dbReference type="Proteomes" id="UP001255185"/>
    </source>
</evidence>
<proteinExistence type="inferred from homology"/>
<keyword evidence="6 8" id="KW-0472">Membrane</keyword>
<protein>
    <submittedName>
        <fullName evidence="13">Iron complex outermembrane receptor protein</fullName>
    </submittedName>
</protein>
<dbReference type="SUPFAM" id="SSF56935">
    <property type="entry name" value="Porins"/>
    <property type="match status" value="1"/>
</dbReference>
<sequence length="996" mass="109205">MKTIYKKLLLLLLLLPFSVLAQSTLSGTVSEKSSGLPLPGVNVSVEGTQNGSATDFDGKFKLSNVKKGDKIVFSYVGFKDYSIVYDSQSEIAVSLEEDSSELDEVVVIGYGSVRKKDNTGAVSKVSAENLNQGTLVDPIQGLQGKAAGVTITKQGGDPNAGFNVRIRGAAGFAAGGGPLYVVDGVRGVDITAIAPEDIVSYDILKDAASTAIYGADGANGVIFITTKRGKDGKTTIEYNTYVAIDEVANKLNLLSASQYRSAIADKGVAFTDNGGNTDWQDQIYRSGITTNHQFAISGGNDSSNYRASIAHTDFEGVISGSGKTRTIGRLNVTQKSFNDKLVIDMGISGTIEGNTYVNYGGNGQNDVLFQSFQRVPTDPVYNADGTLFETNSVFNYYNPMASLQQIENNRDAKRYTGNLSLDYELAKGLNAKVALTYLRNDDESTYFEPTYATIYSGQTLSTELRRGFGRRAYNNWEQSMLEATLTYKKTFGESHNLTLLGGYSFRGTNWDGFSAQGRNPISNQLGSDDLQNFEDVLLGDIDSNKGERKDIGMFARAMYDYDSKYYLTGMIRRDGSSVFGRNNQWGYFPSVQAAWNVANESFIADNLESLNLLKFRATWGISGNSNIPAGVQDFRVGYVGTGIDPDTGNPIVNLGYYNNPNPDLKWDENQEINLGLDFGLFKNKVNGSVEYYKKTLDQLLIANNNIPIETNFSNTTYINGGKIKNEGIEATLNINLVESKNFTWNTTLVYSTNKQSVDALGNGTYDYDFIDVDFISGPGLVGVSTQRMQVGYELGTFFGFEYAGVADGKWLIRGNDGELHYLDDVGQSDDHKKVIGNALPDFEAGWSNYFTFKNWDMSMSFRAVVGHDIYNATNMVFGNPDYLGSRNVNNEAVLLNGTVGGVYQTMDYYIEDGSFIRLDNINLGYSFNNPSFAKGISKLRLYASVNNVFTLTNYGGIDPEINFSGGNGSNEIFFGTDKYNIYPKTRTFTFGLNIAF</sequence>
<dbReference type="InterPro" id="IPR023996">
    <property type="entry name" value="TonB-dep_OMP_SusC/RagA"/>
</dbReference>
<evidence type="ECO:0000256" key="4">
    <source>
        <dbReference type="ARBA" id="ARBA00022692"/>
    </source>
</evidence>
<dbReference type="Pfam" id="PF13715">
    <property type="entry name" value="CarbopepD_reg_2"/>
    <property type="match status" value="1"/>
</dbReference>
<dbReference type="InterPro" id="IPR000531">
    <property type="entry name" value="Beta-barrel_TonB"/>
</dbReference>
<feature type="signal peptide" evidence="10">
    <location>
        <begin position="1"/>
        <end position="21"/>
    </location>
</feature>
<accession>A0ABU1TKP3</accession>
<keyword evidence="5 9" id="KW-0798">TonB box</keyword>
<evidence type="ECO:0000313" key="13">
    <source>
        <dbReference type="EMBL" id="MDR6966516.1"/>
    </source>
</evidence>
<keyword evidence="10" id="KW-0732">Signal</keyword>
<dbReference type="Gene3D" id="2.170.130.10">
    <property type="entry name" value="TonB-dependent receptor, plug domain"/>
    <property type="match status" value="1"/>
</dbReference>
<evidence type="ECO:0000256" key="5">
    <source>
        <dbReference type="ARBA" id="ARBA00023077"/>
    </source>
</evidence>
<evidence type="ECO:0000256" key="2">
    <source>
        <dbReference type="ARBA" id="ARBA00022448"/>
    </source>
</evidence>
<dbReference type="InterPro" id="IPR012910">
    <property type="entry name" value="Plug_dom"/>
</dbReference>
<comment type="subcellular location">
    <subcellularLocation>
        <location evidence="1 8">Cell outer membrane</location>
        <topology evidence="1 8">Multi-pass membrane protein</topology>
    </subcellularLocation>
</comment>
<evidence type="ECO:0000259" key="11">
    <source>
        <dbReference type="Pfam" id="PF00593"/>
    </source>
</evidence>
<keyword evidence="7 8" id="KW-0998">Cell outer membrane</keyword>
<keyword evidence="2 8" id="KW-0813">Transport</keyword>
<evidence type="ECO:0000256" key="3">
    <source>
        <dbReference type="ARBA" id="ARBA00022452"/>
    </source>
</evidence>
<feature type="domain" description="TonB-dependent receptor-like beta-barrel" evidence="11">
    <location>
        <begin position="359"/>
        <end position="948"/>
    </location>
</feature>
<evidence type="ECO:0000256" key="10">
    <source>
        <dbReference type="SAM" id="SignalP"/>
    </source>
</evidence>
<dbReference type="InterPro" id="IPR036942">
    <property type="entry name" value="Beta-barrel_TonB_sf"/>
</dbReference>
<dbReference type="NCBIfam" id="TIGR04057">
    <property type="entry name" value="SusC_RagA_signa"/>
    <property type="match status" value="1"/>
</dbReference>
<name>A0ABU1TKP3_9FLAO</name>
<dbReference type="Gene3D" id="2.40.170.20">
    <property type="entry name" value="TonB-dependent receptor, beta-barrel domain"/>
    <property type="match status" value="1"/>
</dbReference>
<dbReference type="RefSeq" id="WP_310024144.1">
    <property type="nucleotide sequence ID" value="NZ_JAVDVI010000001.1"/>
</dbReference>
<keyword evidence="4 8" id="KW-0812">Transmembrane</keyword>
<dbReference type="EMBL" id="JAVDVI010000001">
    <property type="protein sequence ID" value="MDR6966516.1"/>
    <property type="molecule type" value="Genomic_DNA"/>
</dbReference>
<evidence type="ECO:0000259" key="12">
    <source>
        <dbReference type="Pfam" id="PF07715"/>
    </source>
</evidence>
<evidence type="ECO:0000256" key="6">
    <source>
        <dbReference type="ARBA" id="ARBA00023136"/>
    </source>
</evidence>
<comment type="caution">
    <text evidence="13">The sequence shown here is derived from an EMBL/GenBank/DDBJ whole genome shotgun (WGS) entry which is preliminary data.</text>
</comment>
<dbReference type="Proteomes" id="UP001255185">
    <property type="component" value="Unassembled WGS sequence"/>
</dbReference>
<feature type="chain" id="PRO_5045803453" evidence="10">
    <location>
        <begin position="22"/>
        <end position="996"/>
    </location>
</feature>
<gene>
    <name evidence="13" type="ORF">J2X31_000509</name>
</gene>
<evidence type="ECO:0000256" key="7">
    <source>
        <dbReference type="ARBA" id="ARBA00023237"/>
    </source>
</evidence>
<evidence type="ECO:0000256" key="9">
    <source>
        <dbReference type="RuleBase" id="RU003357"/>
    </source>
</evidence>
<dbReference type="Pfam" id="PF00593">
    <property type="entry name" value="TonB_dep_Rec_b-barrel"/>
    <property type="match status" value="1"/>
</dbReference>
<dbReference type="Pfam" id="PF07715">
    <property type="entry name" value="Plug"/>
    <property type="match status" value="1"/>
</dbReference>
<dbReference type="InterPro" id="IPR023997">
    <property type="entry name" value="TonB-dep_OMP_SusC/RagA_CS"/>
</dbReference>
<organism evidence="13 14">
    <name type="scientific">Flavobacterium arsenatis</name>
    <dbReference type="NCBI Taxonomy" id="1484332"/>
    <lineage>
        <taxon>Bacteria</taxon>
        <taxon>Pseudomonadati</taxon>
        <taxon>Bacteroidota</taxon>
        <taxon>Flavobacteriia</taxon>
        <taxon>Flavobacteriales</taxon>
        <taxon>Flavobacteriaceae</taxon>
        <taxon>Flavobacterium</taxon>
    </lineage>
</organism>
<dbReference type="InterPro" id="IPR008969">
    <property type="entry name" value="CarboxyPept-like_regulatory"/>
</dbReference>
<feature type="domain" description="TonB-dependent receptor plug" evidence="12">
    <location>
        <begin position="115"/>
        <end position="221"/>
    </location>
</feature>